<evidence type="ECO:0000256" key="1">
    <source>
        <dbReference type="SAM" id="MobiDB-lite"/>
    </source>
</evidence>
<dbReference type="Proteomes" id="UP001064489">
    <property type="component" value="Chromosome 11"/>
</dbReference>
<accession>A0AAD5NFD1</accession>
<organism evidence="2 3">
    <name type="scientific">Acer negundo</name>
    <name type="common">Box elder</name>
    <dbReference type="NCBI Taxonomy" id="4023"/>
    <lineage>
        <taxon>Eukaryota</taxon>
        <taxon>Viridiplantae</taxon>
        <taxon>Streptophyta</taxon>
        <taxon>Embryophyta</taxon>
        <taxon>Tracheophyta</taxon>
        <taxon>Spermatophyta</taxon>
        <taxon>Magnoliopsida</taxon>
        <taxon>eudicotyledons</taxon>
        <taxon>Gunneridae</taxon>
        <taxon>Pentapetalae</taxon>
        <taxon>rosids</taxon>
        <taxon>malvids</taxon>
        <taxon>Sapindales</taxon>
        <taxon>Sapindaceae</taxon>
        <taxon>Hippocastanoideae</taxon>
        <taxon>Acereae</taxon>
        <taxon>Acer</taxon>
    </lineage>
</organism>
<feature type="region of interest" description="Disordered" evidence="1">
    <location>
        <begin position="71"/>
        <end position="106"/>
    </location>
</feature>
<gene>
    <name evidence="2" type="ORF">LWI28_024403</name>
</gene>
<reference evidence="2" key="1">
    <citation type="journal article" date="2022" name="Plant J.">
        <title>Strategies of tolerance reflected in two North American maple genomes.</title>
        <authorList>
            <person name="McEvoy S.L."/>
            <person name="Sezen U.U."/>
            <person name="Trouern-Trend A."/>
            <person name="McMahon S.M."/>
            <person name="Schaberg P.G."/>
            <person name="Yang J."/>
            <person name="Wegrzyn J.L."/>
            <person name="Swenson N.G."/>
        </authorList>
    </citation>
    <scope>NUCLEOTIDE SEQUENCE</scope>
    <source>
        <strain evidence="2">91603</strain>
    </source>
</reference>
<keyword evidence="3" id="KW-1185">Reference proteome</keyword>
<evidence type="ECO:0000313" key="3">
    <source>
        <dbReference type="Proteomes" id="UP001064489"/>
    </source>
</evidence>
<sequence length="106" mass="12188">MRSFKAFNKVSWNLEEEIVNVIETGEAMGFDLIDKVMETNEVIARISNFFHPKQFIKGDLGMVKKKKIPEQISSNKKKNKIQEQISSNNNNNNNNNKIGVTFTPAW</sequence>
<dbReference type="AlphaFoldDB" id="A0AAD5NFD1"/>
<reference evidence="2" key="2">
    <citation type="submission" date="2023-02" db="EMBL/GenBank/DDBJ databases">
        <authorList>
            <person name="Swenson N.G."/>
            <person name="Wegrzyn J.L."/>
            <person name="Mcevoy S.L."/>
        </authorList>
    </citation>
    <scope>NUCLEOTIDE SEQUENCE</scope>
    <source>
        <strain evidence="2">91603</strain>
        <tissue evidence="2">Leaf</tissue>
    </source>
</reference>
<comment type="caution">
    <text evidence="2">The sequence shown here is derived from an EMBL/GenBank/DDBJ whole genome shotgun (WGS) entry which is preliminary data.</text>
</comment>
<protein>
    <submittedName>
        <fullName evidence="2">Uncharacterized protein</fullName>
    </submittedName>
</protein>
<proteinExistence type="predicted"/>
<evidence type="ECO:0000313" key="2">
    <source>
        <dbReference type="EMBL" id="KAI9154321.1"/>
    </source>
</evidence>
<name>A0AAD5NFD1_ACENE</name>
<dbReference type="EMBL" id="JAJSOW010000108">
    <property type="protein sequence ID" value="KAI9154321.1"/>
    <property type="molecule type" value="Genomic_DNA"/>
</dbReference>